<reference evidence="1" key="2">
    <citation type="submission" date="2020-02" db="EMBL/GenBank/DDBJ databases">
        <authorList>
            <consortium name="NCBI Pathogen Detection Project"/>
        </authorList>
    </citation>
    <scope>NUCLEOTIDE SEQUENCE</scope>
    <source>
        <strain evidence="1">MA.CK_97/00006534</strain>
    </source>
</reference>
<proteinExistence type="predicted"/>
<dbReference type="AlphaFoldDB" id="A0A759MMW3"/>
<accession>A0A759MMW3</accession>
<keyword evidence="1" id="KW-0808">Transferase</keyword>
<gene>
    <name evidence="1" type="ORF">G8W46_000959</name>
</gene>
<organism evidence="1">
    <name type="scientific">Salmonella enterica</name>
    <name type="common">Salmonella choleraesuis</name>
    <dbReference type="NCBI Taxonomy" id="28901"/>
    <lineage>
        <taxon>Bacteria</taxon>
        <taxon>Pseudomonadati</taxon>
        <taxon>Pseudomonadota</taxon>
        <taxon>Gammaproteobacteria</taxon>
        <taxon>Enterobacterales</taxon>
        <taxon>Enterobacteriaceae</taxon>
        <taxon>Salmonella</taxon>
    </lineage>
</organism>
<name>A0A759MMW3_SALER</name>
<evidence type="ECO:0000313" key="1">
    <source>
        <dbReference type="EMBL" id="HAG1981523.1"/>
    </source>
</evidence>
<dbReference type="GO" id="GO:0016740">
    <property type="term" value="F:transferase activity"/>
    <property type="evidence" value="ECO:0007669"/>
    <property type="project" value="UniProtKB-KW"/>
</dbReference>
<comment type="caution">
    <text evidence="1">The sequence shown here is derived from an EMBL/GenBank/DDBJ whole genome shotgun (WGS) entry which is preliminary data.</text>
</comment>
<reference evidence="1" key="1">
    <citation type="journal article" date="2018" name="Genome Biol.">
        <title>SKESA: strategic k-mer extension for scrupulous assemblies.</title>
        <authorList>
            <person name="Souvorov A."/>
            <person name="Agarwala R."/>
            <person name="Lipman D.J."/>
        </authorList>
    </citation>
    <scope>NUCLEOTIDE SEQUENCE</scope>
    <source>
        <strain evidence="1">MA.CK_97/00006534</strain>
    </source>
</reference>
<dbReference type="EMBL" id="DAAXPE010000003">
    <property type="protein sequence ID" value="HAG1981523.1"/>
    <property type="molecule type" value="Genomic_DNA"/>
</dbReference>
<sequence>MNELSDILNTATASVDQNYFLLPRYEGSDVLRERHYCYELYHQMRCSWPKQQPFILSGEIDKNSHYYIRDLIDSYPIPDFLIHIPGTMDNYAIIEVKTTNLPSEGIKKDLETLSIFVERAKYQRAIFLIFGHSFSKNKLERIKNAYTNLSANGVNVQPIEIWLHDSCGQSAKHLITLENK</sequence>
<protein>
    <submittedName>
        <fullName evidence="1">Methionyl-tRNA formyltransferase-like protein</fullName>
    </submittedName>
</protein>